<dbReference type="RefSeq" id="XP_002286396.1">
    <property type="nucleotide sequence ID" value="XM_002286360.1"/>
</dbReference>
<dbReference type="AlphaFoldDB" id="B8BRY6"/>
<evidence type="ECO:0000313" key="1">
    <source>
        <dbReference type="EMBL" id="EED96037.1"/>
    </source>
</evidence>
<organism evidence="1 2">
    <name type="scientific">Thalassiosira pseudonana</name>
    <name type="common">Marine diatom</name>
    <name type="synonym">Cyclotella nana</name>
    <dbReference type="NCBI Taxonomy" id="35128"/>
    <lineage>
        <taxon>Eukaryota</taxon>
        <taxon>Sar</taxon>
        <taxon>Stramenopiles</taxon>
        <taxon>Ochrophyta</taxon>
        <taxon>Bacillariophyta</taxon>
        <taxon>Coscinodiscophyceae</taxon>
        <taxon>Thalassiosirophycidae</taxon>
        <taxon>Thalassiosirales</taxon>
        <taxon>Thalassiosiraceae</taxon>
        <taxon>Thalassiosira</taxon>
    </lineage>
</organism>
<protein>
    <submittedName>
        <fullName evidence="1">Uncharacterized protein</fullName>
    </submittedName>
</protein>
<accession>B8BRY6</accession>
<dbReference type="HOGENOM" id="CLU_668176_0_0_1"/>
<proteinExistence type="predicted"/>
<dbReference type="GeneID" id="7449063"/>
<dbReference type="InParanoid" id="B8BRY6"/>
<gene>
    <name evidence="1" type="ORF">THAPSDRAFT_1791</name>
</gene>
<sequence>MIPLLATSLATMAAVLLFGATGSDFHRLFFVFPTYQITTFRLVDFSVSYPSWMRVRTSSSYPWQGFVKSCNSSSFWQCYVWDWERFRTIINGVEVELMQSLTQQSVLIHKQRDEVMISPEDKHLVLTSYRQSSFKNWFGSILDSYFNFEVSVVVHSGISINNKQNSFGVDVYRAVFDVYHEDWEGRLVNIGLVQDRGGSAVRQTSEVEVCLDSTIKSLQHDNSSLYKMWESNRSIICSAEPKDNATTVPSSQDECPSFTIPSRKTTNTADDAISFSFLNVSPKTYLSVLYQFVQNKGTLQIPSSGVMHLKTSSTSVPLTVGVVCENTLSLTSPSLLIMSRQLYNLILAYFGGERQVASDEVEHSASPWLNIDKVDCNIDRLATGFRDADKMGGELRELLWKRHHETGRVLEG</sequence>
<reference evidence="1 2" key="1">
    <citation type="journal article" date="2004" name="Science">
        <title>The genome of the diatom Thalassiosira pseudonana: ecology, evolution, and metabolism.</title>
        <authorList>
            <person name="Armbrust E.V."/>
            <person name="Berges J.A."/>
            <person name="Bowler C."/>
            <person name="Green B.R."/>
            <person name="Martinez D."/>
            <person name="Putnam N.H."/>
            <person name="Zhou S."/>
            <person name="Allen A.E."/>
            <person name="Apt K.E."/>
            <person name="Bechner M."/>
            <person name="Brzezinski M.A."/>
            <person name="Chaal B.K."/>
            <person name="Chiovitti A."/>
            <person name="Davis A.K."/>
            <person name="Demarest M.S."/>
            <person name="Detter J.C."/>
            <person name="Glavina T."/>
            <person name="Goodstein D."/>
            <person name="Hadi M.Z."/>
            <person name="Hellsten U."/>
            <person name="Hildebrand M."/>
            <person name="Jenkins B.D."/>
            <person name="Jurka J."/>
            <person name="Kapitonov V.V."/>
            <person name="Kroger N."/>
            <person name="Lau W.W."/>
            <person name="Lane T.W."/>
            <person name="Larimer F.W."/>
            <person name="Lippmeier J.C."/>
            <person name="Lucas S."/>
            <person name="Medina M."/>
            <person name="Montsant A."/>
            <person name="Obornik M."/>
            <person name="Parker M.S."/>
            <person name="Palenik B."/>
            <person name="Pazour G.J."/>
            <person name="Richardson P.M."/>
            <person name="Rynearson T.A."/>
            <person name="Saito M.A."/>
            <person name="Schwartz D.C."/>
            <person name="Thamatrakoln K."/>
            <person name="Valentin K."/>
            <person name="Vardi A."/>
            <person name="Wilkerson F.P."/>
            <person name="Rokhsar D.S."/>
        </authorList>
    </citation>
    <scope>NUCLEOTIDE SEQUENCE [LARGE SCALE GENOMIC DNA]</scope>
    <source>
        <strain evidence="1 2">CCMP1335</strain>
    </source>
</reference>
<dbReference type="Proteomes" id="UP000001449">
    <property type="component" value="Chromosome 1"/>
</dbReference>
<reference evidence="1 2" key="2">
    <citation type="journal article" date="2008" name="Nature">
        <title>The Phaeodactylum genome reveals the evolutionary history of diatom genomes.</title>
        <authorList>
            <person name="Bowler C."/>
            <person name="Allen A.E."/>
            <person name="Badger J.H."/>
            <person name="Grimwood J."/>
            <person name="Jabbari K."/>
            <person name="Kuo A."/>
            <person name="Maheswari U."/>
            <person name="Martens C."/>
            <person name="Maumus F."/>
            <person name="Otillar R.P."/>
            <person name="Rayko E."/>
            <person name="Salamov A."/>
            <person name="Vandepoele K."/>
            <person name="Beszteri B."/>
            <person name="Gruber A."/>
            <person name="Heijde M."/>
            <person name="Katinka M."/>
            <person name="Mock T."/>
            <person name="Valentin K."/>
            <person name="Verret F."/>
            <person name="Berges J.A."/>
            <person name="Brownlee C."/>
            <person name="Cadoret J.P."/>
            <person name="Chiovitti A."/>
            <person name="Choi C.J."/>
            <person name="Coesel S."/>
            <person name="De Martino A."/>
            <person name="Detter J.C."/>
            <person name="Durkin C."/>
            <person name="Falciatore A."/>
            <person name="Fournet J."/>
            <person name="Haruta M."/>
            <person name="Huysman M.J."/>
            <person name="Jenkins B.D."/>
            <person name="Jiroutova K."/>
            <person name="Jorgensen R.E."/>
            <person name="Joubert Y."/>
            <person name="Kaplan A."/>
            <person name="Kroger N."/>
            <person name="Kroth P.G."/>
            <person name="La Roche J."/>
            <person name="Lindquist E."/>
            <person name="Lommer M."/>
            <person name="Martin-Jezequel V."/>
            <person name="Lopez P.J."/>
            <person name="Lucas S."/>
            <person name="Mangogna M."/>
            <person name="McGinnis K."/>
            <person name="Medlin L.K."/>
            <person name="Montsant A."/>
            <person name="Oudot-Le Secq M.P."/>
            <person name="Napoli C."/>
            <person name="Obornik M."/>
            <person name="Parker M.S."/>
            <person name="Petit J.L."/>
            <person name="Porcel B.M."/>
            <person name="Poulsen N."/>
            <person name="Robison M."/>
            <person name="Rychlewski L."/>
            <person name="Rynearson T.A."/>
            <person name="Schmutz J."/>
            <person name="Shapiro H."/>
            <person name="Siaut M."/>
            <person name="Stanley M."/>
            <person name="Sussman M.R."/>
            <person name="Taylor A.R."/>
            <person name="Vardi A."/>
            <person name="von Dassow P."/>
            <person name="Vyverman W."/>
            <person name="Willis A."/>
            <person name="Wyrwicz L.S."/>
            <person name="Rokhsar D.S."/>
            <person name="Weissenbach J."/>
            <person name="Armbrust E.V."/>
            <person name="Green B.R."/>
            <person name="Van de Peer Y."/>
            <person name="Grigoriev I.V."/>
        </authorList>
    </citation>
    <scope>NUCLEOTIDE SEQUENCE [LARGE SCALE GENOMIC DNA]</scope>
    <source>
        <strain evidence="1 2">CCMP1335</strain>
    </source>
</reference>
<dbReference type="EMBL" id="CM000638">
    <property type="protein sequence ID" value="EED96037.1"/>
    <property type="molecule type" value="Genomic_DNA"/>
</dbReference>
<evidence type="ECO:0000313" key="2">
    <source>
        <dbReference type="Proteomes" id="UP000001449"/>
    </source>
</evidence>
<keyword evidence="2" id="KW-1185">Reference proteome</keyword>
<dbReference type="KEGG" id="tps:THAPSDRAFT_1791"/>
<dbReference type="PaxDb" id="35128-Thaps1791"/>
<name>B8BRY6_THAPS</name>